<reference evidence="1" key="1">
    <citation type="submission" date="2023-06" db="EMBL/GenBank/DDBJ databases">
        <title>Gordonia sp. nov. and Pseudochrobactrum sp. nov., two species isolated from the burying beetle Nicrophorus vespilloides.</title>
        <authorList>
            <person name="Poehlein A."/>
            <person name="Guzman J."/>
            <person name="Daniel R."/>
            <person name="Vilcinskas A."/>
        </authorList>
    </citation>
    <scope>NUCLEOTIDE SEQUENCE</scope>
    <source>
        <strain evidence="1">MP11Mi</strain>
    </source>
</reference>
<name>A0AA97D049_9ACTN</name>
<dbReference type="AlphaFoldDB" id="A0AA97D049"/>
<evidence type="ECO:0000313" key="1">
    <source>
        <dbReference type="EMBL" id="WOC14330.1"/>
    </source>
</evidence>
<dbReference type="RefSeq" id="WP_420040081.1">
    <property type="nucleotide sequence ID" value="NZ_CP128986.1"/>
</dbReference>
<accession>A0AA97D049</accession>
<protein>
    <submittedName>
        <fullName evidence="1">Uncharacterized protein</fullName>
    </submittedName>
</protein>
<dbReference type="EMBL" id="CP128986">
    <property type="protein sequence ID" value="WOC14330.1"/>
    <property type="molecule type" value="Genomic_DNA"/>
</dbReference>
<proteinExistence type="predicted"/>
<sequence>MNEKKPYKVPTNGMEYNEFAGSLGAYGNGNPINTELHVRYGVRGGRYYDWTIELVGREGDVDSFRETGERPERWVMESFSVEDGAVVRRVRTGSGPDDFETDVVRKLYSGDGALVDEGYDFFMKQLADTWEQRHEVRDPRTVATFGFAQHNRDAGFRDGEYDWVRNTIVCIDDDSADDVVVERLKHYFPDGGTAAVHMRSAGRMEFLKIGRGADATRDSFELDDRDEEGSLKATGYTSMGMMVDAIYRGDDWIDDAFLS</sequence>
<gene>
    <name evidence="1" type="ORF">MP11Mi_34450</name>
</gene>
<organism evidence="1">
    <name type="scientific">Gordonia sp. MP11Mi</name>
    <dbReference type="NCBI Taxonomy" id="3022769"/>
    <lineage>
        <taxon>Bacteria</taxon>
        <taxon>Bacillati</taxon>
        <taxon>Actinomycetota</taxon>
        <taxon>Actinomycetes</taxon>
        <taxon>Mycobacteriales</taxon>
        <taxon>Gordoniaceae</taxon>
        <taxon>Gordonia</taxon>
    </lineage>
</organism>